<evidence type="ECO:0008006" key="3">
    <source>
        <dbReference type="Google" id="ProtNLM"/>
    </source>
</evidence>
<dbReference type="AlphaFoldDB" id="A0A176VUP4"/>
<dbReference type="Proteomes" id="UP000077202">
    <property type="component" value="Unassembled WGS sequence"/>
</dbReference>
<evidence type="ECO:0000313" key="2">
    <source>
        <dbReference type="Proteomes" id="UP000077202"/>
    </source>
</evidence>
<protein>
    <recommendedName>
        <fullName evidence="3">Ricin B lectin domain-containing protein</fullName>
    </recommendedName>
</protein>
<dbReference type="SUPFAM" id="SSF50370">
    <property type="entry name" value="Ricin B-like lectins"/>
    <property type="match status" value="2"/>
</dbReference>
<keyword evidence="2" id="KW-1185">Reference proteome</keyword>
<gene>
    <name evidence="1" type="ORF">AXG93_4079s1000</name>
</gene>
<sequence>MYFWRDPERYRLKCHLLPNYSDVQNPDRLNEAATSWILHVSLVRDGELQLQILVSSFVQSPATAEVCAGGSGTMARLTTENMQGIPQPYTPFKLMNAEFARFLSVSTENTANPVAEDNDINTLPIYWYLISSVKREGFYNIVSLKNGLALTGHNSSSGEREVFMQPLEEFSEKQLWTMVPTKIFADGFYRVQNYSTKVDLQTVAAGDGNKVTTIDTGDKVETFSLQWIFSFAEGIRQGIPPPSMPFRIMNYQHLRFVYGEEKVLFLRDKINTLREQQFRLVVPRLKEWRESYLIESLNMNLFVTDDGVSKAEIAGVQLAEKDEKDLNQYWIIVPSKKFDGGFRLRNAKTKGYLINGPTHAGNQLSSMSSIDEWPDQVWTISLVIPALEHHIHE</sequence>
<dbReference type="InterPro" id="IPR035992">
    <property type="entry name" value="Ricin_B-like_lectins"/>
</dbReference>
<comment type="caution">
    <text evidence="1">The sequence shown here is derived from an EMBL/GenBank/DDBJ whole genome shotgun (WGS) entry which is preliminary data.</text>
</comment>
<dbReference type="EMBL" id="LVLJ01002688">
    <property type="protein sequence ID" value="OAE24012.1"/>
    <property type="molecule type" value="Genomic_DNA"/>
</dbReference>
<evidence type="ECO:0000313" key="1">
    <source>
        <dbReference type="EMBL" id="OAE24012.1"/>
    </source>
</evidence>
<name>A0A176VUP4_MARPO</name>
<reference evidence="1" key="1">
    <citation type="submission" date="2016-03" db="EMBL/GenBank/DDBJ databases">
        <title>Mechanisms controlling the formation of the plant cell surface in tip-growing cells are functionally conserved among land plants.</title>
        <authorList>
            <person name="Honkanen S."/>
            <person name="Jones V.A."/>
            <person name="Morieri G."/>
            <person name="Champion C."/>
            <person name="Hetherington A.J."/>
            <person name="Kelly S."/>
            <person name="Saint-Marcoux D."/>
            <person name="Proust H."/>
            <person name="Prescott H."/>
            <person name="Dolan L."/>
        </authorList>
    </citation>
    <scope>NUCLEOTIDE SEQUENCE [LARGE SCALE GENOMIC DNA]</scope>
    <source>
        <tissue evidence="1">Whole gametophyte</tissue>
    </source>
</reference>
<dbReference type="Gene3D" id="2.80.10.50">
    <property type="match status" value="2"/>
</dbReference>
<accession>A0A176VUP4</accession>
<organism evidence="1 2">
    <name type="scientific">Marchantia polymorpha subsp. ruderalis</name>
    <dbReference type="NCBI Taxonomy" id="1480154"/>
    <lineage>
        <taxon>Eukaryota</taxon>
        <taxon>Viridiplantae</taxon>
        <taxon>Streptophyta</taxon>
        <taxon>Embryophyta</taxon>
        <taxon>Marchantiophyta</taxon>
        <taxon>Marchantiopsida</taxon>
        <taxon>Marchantiidae</taxon>
        <taxon>Marchantiales</taxon>
        <taxon>Marchantiaceae</taxon>
        <taxon>Marchantia</taxon>
    </lineage>
</organism>
<proteinExistence type="predicted"/>